<evidence type="ECO:0000256" key="9">
    <source>
        <dbReference type="ARBA" id="ARBA00023015"/>
    </source>
</evidence>
<dbReference type="Gene3D" id="1.10.1670.10">
    <property type="entry name" value="Helix-hairpin-Helix base-excision DNA repair enzymes (C-terminal)"/>
    <property type="match status" value="1"/>
</dbReference>
<evidence type="ECO:0000256" key="1">
    <source>
        <dbReference type="ARBA" id="ARBA00000086"/>
    </source>
</evidence>
<dbReference type="SMART" id="SM00342">
    <property type="entry name" value="HTH_ARAC"/>
    <property type="match status" value="1"/>
</dbReference>
<dbReference type="SUPFAM" id="SSF57884">
    <property type="entry name" value="Ada DNA repair protein, N-terminal domain (N-Ada 10)"/>
    <property type="match status" value="1"/>
</dbReference>
<evidence type="ECO:0000256" key="4">
    <source>
        <dbReference type="ARBA" id="ARBA00022603"/>
    </source>
</evidence>
<keyword evidence="5" id="KW-0808">Transferase</keyword>
<accession>A0ABT2GUP5</accession>
<organism evidence="16 17">
    <name type="scientific">Herbiconiux aconitum</name>
    <dbReference type="NCBI Taxonomy" id="2970913"/>
    <lineage>
        <taxon>Bacteria</taxon>
        <taxon>Bacillati</taxon>
        <taxon>Actinomycetota</taxon>
        <taxon>Actinomycetes</taxon>
        <taxon>Micrococcales</taxon>
        <taxon>Microbacteriaceae</taxon>
        <taxon>Herbiconiux</taxon>
    </lineage>
</organism>
<comment type="catalytic activity">
    <reaction evidence="1">
        <text>Hydrolysis of alkylated DNA, releasing 3-methyladenine, 3-methylguanine, 7-methylguanine and 7-methyladenine.</text>
        <dbReference type="EC" id="3.2.2.21"/>
    </reaction>
</comment>
<keyword evidence="7" id="KW-0227">DNA damage</keyword>
<evidence type="ECO:0000256" key="12">
    <source>
        <dbReference type="ARBA" id="ARBA00023163"/>
    </source>
</evidence>
<feature type="compositionally biased region" description="Pro residues" evidence="14">
    <location>
        <begin position="544"/>
        <end position="574"/>
    </location>
</feature>
<feature type="region of interest" description="Disordered" evidence="14">
    <location>
        <begin position="539"/>
        <end position="592"/>
    </location>
</feature>
<dbReference type="CDD" id="cd00056">
    <property type="entry name" value="ENDO3c"/>
    <property type="match status" value="1"/>
</dbReference>
<dbReference type="Gene3D" id="3.40.10.10">
    <property type="entry name" value="DNA Methylphosphotriester Repair Domain"/>
    <property type="match status" value="1"/>
</dbReference>
<dbReference type="Pfam" id="PF12833">
    <property type="entry name" value="HTH_18"/>
    <property type="match status" value="1"/>
</dbReference>
<dbReference type="RefSeq" id="WP_259509580.1">
    <property type="nucleotide sequence ID" value="NZ_JANLCM010000002.1"/>
</dbReference>
<dbReference type="InterPro" id="IPR003265">
    <property type="entry name" value="HhH-GPD_domain"/>
</dbReference>
<dbReference type="EC" id="3.2.2.21" evidence="3"/>
<dbReference type="SMART" id="SM00478">
    <property type="entry name" value="ENDO3c"/>
    <property type="match status" value="1"/>
</dbReference>
<evidence type="ECO:0000256" key="6">
    <source>
        <dbReference type="ARBA" id="ARBA00022723"/>
    </source>
</evidence>
<evidence type="ECO:0000256" key="2">
    <source>
        <dbReference type="ARBA" id="ARBA00001947"/>
    </source>
</evidence>
<protein>
    <recommendedName>
        <fullName evidence="3">DNA-3-methyladenine glycosylase II</fullName>
        <ecNumber evidence="3">3.2.2.21</ecNumber>
    </recommendedName>
</protein>
<dbReference type="PROSITE" id="PS00041">
    <property type="entry name" value="HTH_ARAC_FAMILY_1"/>
    <property type="match status" value="1"/>
</dbReference>
<dbReference type="InterPro" id="IPR009057">
    <property type="entry name" value="Homeodomain-like_sf"/>
</dbReference>
<evidence type="ECO:0000259" key="15">
    <source>
        <dbReference type="PROSITE" id="PS01124"/>
    </source>
</evidence>
<dbReference type="SUPFAM" id="SSF55945">
    <property type="entry name" value="TATA-box binding protein-like"/>
    <property type="match status" value="1"/>
</dbReference>
<dbReference type="SUPFAM" id="SSF48150">
    <property type="entry name" value="DNA-glycosylase"/>
    <property type="match status" value="1"/>
</dbReference>
<dbReference type="PANTHER" id="PTHR43003:SF13">
    <property type="entry name" value="DNA-3-METHYLADENINE GLYCOSYLASE 2"/>
    <property type="match status" value="1"/>
</dbReference>
<dbReference type="Pfam" id="PF02805">
    <property type="entry name" value="Ada_Zn_binding"/>
    <property type="match status" value="1"/>
</dbReference>
<dbReference type="InterPro" id="IPR023170">
    <property type="entry name" value="HhH_base_excis_C"/>
</dbReference>
<evidence type="ECO:0000256" key="10">
    <source>
        <dbReference type="ARBA" id="ARBA00023125"/>
    </source>
</evidence>
<dbReference type="Gene3D" id="3.30.310.20">
    <property type="entry name" value="DNA-3-methyladenine glycosylase AlkA, N-terminal domain"/>
    <property type="match status" value="1"/>
</dbReference>
<keyword evidence="13" id="KW-0234">DNA repair</keyword>
<dbReference type="Proteomes" id="UP001165584">
    <property type="component" value="Unassembled WGS sequence"/>
</dbReference>
<dbReference type="EMBL" id="JANLCM010000002">
    <property type="protein sequence ID" value="MCS5719939.1"/>
    <property type="molecule type" value="Genomic_DNA"/>
</dbReference>
<evidence type="ECO:0000256" key="5">
    <source>
        <dbReference type="ARBA" id="ARBA00022679"/>
    </source>
</evidence>
<dbReference type="InterPro" id="IPR018060">
    <property type="entry name" value="HTH_AraC"/>
</dbReference>
<reference evidence="16" key="1">
    <citation type="submission" date="2022-08" db="EMBL/GenBank/DDBJ databases">
        <authorList>
            <person name="Deng Y."/>
            <person name="Han X.-F."/>
            <person name="Zhang Y.-Q."/>
        </authorList>
    </citation>
    <scope>NUCLEOTIDE SEQUENCE</scope>
    <source>
        <strain evidence="16">CPCC 205763</strain>
    </source>
</reference>
<comment type="caution">
    <text evidence="16">The sequence shown here is derived from an EMBL/GenBank/DDBJ whole genome shotgun (WGS) entry which is preliminary data.</text>
</comment>
<keyword evidence="4" id="KW-0489">Methyltransferase</keyword>
<dbReference type="Pfam" id="PF06029">
    <property type="entry name" value="AlkA_N"/>
    <property type="match status" value="1"/>
</dbReference>
<dbReference type="InterPro" id="IPR051912">
    <property type="entry name" value="Alkylbase_DNA_Glycosylase/TA"/>
</dbReference>
<proteinExistence type="predicted"/>
<dbReference type="InterPro" id="IPR035451">
    <property type="entry name" value="Ada-like_dom_sf"/>
</dbReference>
<keyword evidence="12" id="KW-0804">Transcription</keyword>
<keyword evidence="9" id="KW-0805">Transcription regulation</keyword>
<evidence type="ECO:0000256" key="11">
    <source>
        <dbReference type="ARBA" id="ARBA00023159"/>
    </source>
</evidence>
<dbReference type="SMART" id="SM01009">
    <property type="entry name" value="AlkA_N"/>
    <property type="match status" value="1"/>
</dbReference>
<dbReference type="InterPro" id="IPR037046">
    <property type="entry name" value="AlkA_N_sf"/>
</dbReference>
<evidence type="ECO:0000256" key="7">
    <source>
        <dbReference type="ARBA" id="ARBA00022763"/>
    </source>
</evidence>
<sequence>MDFDERYRIIASRDPRFDGQFITAVRSTGIYCRPSCPARTPKAVNVTFYETSAAAHEAGYRACKRCLPEAVPGTPAWNLRDDLAARAMRLIADGLIEREGVDGLSRRLGYSSRHLTRVLRQELGAGPLALSRAHRAQTARTLLTSTDLPMADIAFAAGFTSIRQFNDTVGEVFELTPTEIRARQSRANVATPGSIALSLPYREPFDAAGVFAWLAARAIPGVEIAAPDSYTRSLALPGGPAWFTVRHSGSRLLLEAHLTALGDLPVLVARIRRLFDLDADPVAIDAALAAVATGAGVDSGGAASHDTRIRPSSHAAPPEIAAGGLDAARRALTARIARVPGIRLPGAVDAHEMLFRAIIGQQITVSAARTMLHRLAVAAGSPFESTETATETATATGAGLAGGTPSAPTLLFPTAAQIAEHAGSVLYGPRAKIATVVAVAEALVSGELELSSGDDAAELRRRLTALPGIGDWTAGYLAMRVLGNPDILLTGDVAVRAGARSLGFPDAPRELAGWAADYAPWRSYLCLHLWGAAADAATARRPARPGPGPAPADAPTPEPPPRTAAPAPPAAPPPARRRPASTPPALSKETTP</sequence>
<dbReference type="Gene3D" id="1.10.10.60">
    <property type="entry name" value="Homeodomain-like"/>
    <property type="match status" value="1"/>
</dbReference>
<dbReference type="SUPFAM" id="SSF46689">
    <property type="entry name" value="Homeodomain-like"/>
    <property type="match status" value="1"/>
</dbReference>
<keyword evidence="10" id="KW-0238">DNA-binding</keyword>
<gene>
    <name evidence="16" type="ORF">N1027_17550</name>
</gene>
<keyword evidence="11" id="KW-0010">Activator</keyword>
<evidence type="ECO:0000313" key="16">
    <source>
        <dbReference type="EMBL" id="MCS5719939.1"/>
    </source>
</evidence>
<comment type="cofactor">
    <cofactor evidence="2">
        <name>Zn(2+)</name>
        <dbReference type="ChEBI" id="CHEBI:29105"/>
    </cofactor>
</comment>
<dbReference type="PROSITE" id="PS01124">
    <property type="entry name" value="HTH_ARAC_FAMILY_2"/>
    <property type="match status" value="1"/>
</dbReference>
<keyword evidence="6" id="KW-0479">Metal-binding</keyword>
<evidence type="ECO:0000256" key="13">
    <source>
        <dbReference type="ARBA" id="ARBA00023204"/>
    </source>
</evidence>
<dbReference type="PANTHER" id="PTHR43003">
    <property type="entry name" value="DNA-3-METHYLADENINE GLYCOSYLASE"/>
    <property type="match status" value="1"/>
</dbReference>
<dbReference type="InterPro" id="IPR010316">
    <property type="entry name" value="AlkA_N"/>
</dbReference>
<evidence type="ECO:0000256" key="14">
    <source>
        <dbReference type="SAM" id="MobiDB-lite"/>
    </source>
</evidence>
<dbReference type="InterPro" id="IPR004026">
    <property type="entry name" value="Ada_DNA_repair_Zn-bd"/>
</dbReference>
<evidence type="ECO:0000256" key="3">
    <source>
        <dbReference type="ARBA" id="ARBA00012000"/>
    </source>
</evidence>
<evidence type="ECO:0000313" key="17">
    <source>
        <dbReference type="Proteomes" id="UP001165584"/>
    </source>
</evidence>
<evidence type="ECO:0000256" key="8">
    <source>
        <dbReference type="ARBA" id="ARBA00022833"/>
    </source>
</evidence>
<dbReference type="InterPro" id="IPR018062">
    <property type="entry name" value="HTH_AraC-typ_CS"/>
</dbReference>
<feature type="domain" description="HTH araC/xylS-type" evidence="15">
    <location>
        <begin position="85"/>
        <end position="183"/>
    </location>
</feature>
<name>A0ABT2GUP5_9MICO</name>
<keyword evidence="8" id="KW-0862">Zinc</keyword>
<dbReference type="InterPro" id="IPR011257">
    <property type="entry name" value="DNA_glycosylase"/>
</dbReference>
<dbReference type="Gene3D" id="1.10.340.30">
    <property type="entry name" value="Hypothetical protein, domain 2"/>
    <property type="match status" value="1"/>
</dbReference>
<keyword evidence="17" id="KW-1185">Reference proteome</keyword>